<dbReference type="SUPFAM" id="SSF103473">
    <property type="entry name" value="MFS general substrate transporter"/>
    <property type="match status" value="1"/>
</dbReference>
<reference evidence="6 7" key="1">
    <citation type="submission" date="2020-08" db="EMBL/GenBank/DDBJ databases">
        <title>Complete genome sequence of Entomobacter blattae G55GP.</title>
        <authorList>
            <person name="Poehlein A."/>
            <person name="Guzman J."/>
            <person name="Daniel R."/>
            <person name="Vilcinskas A."/>
        </authorList>
    </citation>
    <scope>NUCLEOTIDE SEQUENCE [LARGE SCALE GENOMIC DNA]</scope>
    <source>
        <strain evidence="6 7">G55GP</strain>
    </source>
</reference>
<feature type="transmembrane region" description="Helical" evidence="4">
    <location>
        <begin position="364"/>
        <end position="385"/>
    </location>
</feature>
<dbReference type="AlphaFoldDB" id="A0A7H1NTX9"/>
<sequence length="392" mass="42525">MRPVSVRTIVGIVLMGHYLSAFTVLGLPLFLPLFLSSLITAVPAWMYGVFYIIPTLLTAVFTPWWGRMADRYGYRLSLQRAYGGLAIGFFLAGVSQSIGLFLLALFIQGICGGAMGASNAYLGSFLDRAQLRVALNWTQFSARLAMVTAPWVIGLVMDYKPGLYIYSLLSLFPLSAFFLSFLLPITDKKPESNASITGKNGLMPLDAESMPPIKLPLLLGLQAVYSFSMVVTFPYFVLYAHKLGLKSNGVIGFFYGFPHLVYLMGMPALKKYRPPNALFNGLFLFAVSVLFQGYSPTIGSLVLFRLLMGVGIILTYCGLHDVLSHWAKAANSGAIFGQFDSAGKFSGAFAGLAAGFLVQNGNVFSPFYVAAVASFAAAFFILPYMKAVEGSA</sequence>
<evidence type="ECO:0000256" key="3">
    <source>
        <dbReference type="ARBA" id="ARBA00023136"/>
    </source>
</evidence>
<keyword evidence="1 4" id="KW-0812">Transmembrane</keyword>
<dbReference type="PROSITE" id="PS50850">
    <property type="entry name" value="MFS"/>
    <property type="match status" value="1"/>
</dbReference>
<evidence type="ECO:0000256" key="4">
    <source>
        <dbReference type="SAM" id="Phobius"/>
    </source>
</evidence>
<evidence type="ECO:0000256" key="2">
    <source>
        <dbReference type="ARBA" id="ARBA00022989"/>
    </source>
</evidence>
<feature type="transmembrane region" description="Helical" evidence="4">
    <location>
        <begin position="12"/>
        <end position="39"/>
    </location>
</feature>
<dbReference type="InterPro" id="IPR036259">
    <property type="entry name" value="MFS_trans_sf"/>
</dbReference>
<dbReference type="Gene3D" id="1.20.1250.20">
    <property type="entry name" value="MFS general substrate transporter like domains"/>
    <property type="match status" value="2"/>
</dbReference>
<dbReference type="PANTHER" id="PTHR23546:SF1">
    <property type="entry name" value="MEMBRANE PROTEIN"/>
    <property type="match status" value="1"/>
</dbReference>
<evidence type="ECO:0000256" key="1">
    <source>
        <dbReference type="ARBA" id="ARBA00022692"/>
    </source>
</evidence>
<feature type="transmembrane region" description="Helical" evidence="4">
    <location>
        <begin position="45"/>
        <end position="65"/>
    </location>
</feature>
<feature type="transmembrane region" description="Helical" evidence="4">
    <location>
        <begin position="134"/>
        <end position="157"/>
    </location>
</feature>
<keyword evidence="3 4" id="KW-0472">Membrane</keyword>
<dbReference type="Pfam" id="PF07690">
    <property type="entry name" value="MFS_1"/>
    <property type="match status" value="1"/>
</dbReference>
<dbReference type="InterPro" id="IPR011701">
    <property type="entry name" value="MFS"/>
</dbReference>
<feature type="transmembrane region" description="Helical" evidence="4">
    <location>
        <begin position="277"/>
        <end position="295"/>
    </location>
</feature>
<protein>
    <submittedName>
        <fullName evidence="6">Multidrug resistance protein MdtG</fullName>
    </submittedName>
</protein>
<evidence type="ECO:0000313" key="7">
    <source>
        <dbReference type="Proteomes" id="UP000516349"/>
    </source>
</evidence>
<keyword evidence="7" id="KW-1185">Reference proteome</keyword>
<accession>A0A7H1NTX9</accession>
<dbReference type="KEGG" id="ebla:JGUZn3_20340"/>
<feature type="transmembrane region" description="Helical" evidence="4">
    <location>
        <begin position="249"/>
        <end position="265"/>
    </location>
</feature>
<feature type="domain" description="Major facilitator superfamily (MFS) profile" evidence="5">
    <location>
        <begin position="9"/>
        <end position="389"/>
    </location>
</feature>
<feature type="transmembrane region" description="Helical" evidence="4">
    <location>
        <begin position="217"/>
        <end position="237"/>
    </location>
</feature>
<dbReference type="Proteomes" id="UP000516349">
    <property type="component" value="Chromosome"/>
</dbReference>
<gene>
    <name evidence="6" type="primary">mdtG</name>
    <name evidence="6" type="ORF">JGUZn3_20340</name>
</gene>
<feature type="transmembrane region" description="Helical" evidence="4">
    <location>
        <begin position="301"/>
        <end position="323"/>
    </location>
</feature>
<evidence type="ECO:0000259" key="5">
    <source>
        <dbReference type="PROSITE" id="PS50850"/>
    </source>
</evidence>
<dbReference type="RefSeq" id="WP_203413420.1">
    <property type="nucleotide sequence ID" value="NZ_CP060244.1"/>
</dbReference>
<keyword evidence="2 4" id="KW-1133">Transmembrane helix</keyword>
<dbReference type="GO" id="GO:0022857">
    <property type="term" value="F:transmembrane transporter activity"/>
    <property type="evidence" value="ECO:0007669"/>
    <property type="project" value="InterPro"/>
</dbReference>
<evidence type="ECO:0000313" key="6">
    <source>
        <dbReference type="EMBL" id="QNT79239.1"/>
    </source>
</evidence>
<organism evidence="6 7">
    <name type="scientific">Entomobacter blattae</name>
    <dbReference type="NCBI Taxonomy" id="2762277"/>
    <lineage>
        <taxon>Bacteria</taxon>
        <taxon>Pseudomonadati</taxon>
        <taxon>Pseudomonadota</taxon>
        <taxon>Alphaproteobacteria</taxon>
        <taxon>Acetobacterales</taxon>
        <taxon>Acetobacteraceae</taxon>
        <taxon>Entomobacter</taxon>
    </lineage>
</organism>
<feature type="transmembrane region" description="Helical" evidence="4">
    <location>
        <begin position="163"/>
        <end position="183"/>
    </location>
</feature>
<proteinExistence type="predicted"/>
<dbReference type="PANTHER" id="PTHR23546">
    <property type="entry name" value="TRANSPORT PROTEIN"/>
    <property type="match status" value="1"/>
</dbReference>
<dbReference type="InterPro" id="IPR020846">
    <property type="entry name" value="MFS_dom"/>
</dbReference>
<feature type="transmembrane region" description="Helical" evidence="4">
    <location>
        <begin position="335"/>
        <end position="358"/>
    </location>
</feature>
<dbReference type="EMBL" id="CP060244">
    <property type="protein sequence ID" value="QNT79239.1"/>
    <property type="molecule type" value="Genomic_DNA"/>
</dbReference>
<name>A0A7H1NTX9_9PROT</name>